<dbReference type="EMBL" id="JACVVK020000026">
    <property type="protein sequence ID" value="KAK7502364.1"/>
    <property type="molecule type" value="Genomic_DNA"/>
</dbReference>
<evidence type="ECO:0000313" key="4">
    <source>
        <dbReference type="Proteomes" id="UP001519460"/>
    </source>
</evidence>
<evidence type="ECO:0008006" key="5">
    <source>
        <dbReference type="Google" id="ProtNLM"/>
    </source>
</evidence>
<dbReference type="Proteomes" id="UP001519460">
    <property type="component" value="Unassembled WGS sequence"/>
</dbReference>
<reference evidence="3 4" key="1">
    <citation type="journal article" date="2023" name="Sci. Data">
        <title>Genome assembly of the Korean intertidal mud-creeper Batillaria attramentaria.</title>
        <authorList>
            <person name="Patra A.K."/>
            <person name="Ho P.T."/>
            <person name="Jun S."/>
            <person name="Lee S.J."/>
            <person name="Kim Y."/>
            <person name="Won Y.J."/>
        </authorList>
    </citation>
    <scope>NUCLEOTIDE SEQUENCE [LARGE SCALE GENOMIC DNA]</scope>
    <source>
        <strain evidence="3">Wonlab-2016</strain>
    </source>
</reference>
<comment type="caution">
    <text evidence="3">The sequence shown here is derived from an EMBL/GenBank/DDBJ whole genome shotgun (WGS) entry which is preliminary data.</text>
</comment>
<protein>
    <recommendedName>
        <fullName evidence="5">Secreted protein</fullName>
    </recommendedName>
</protein>
<feature type="signal peptide" evidence="2">
    <location>
        <begin position="1"/>
        <end position="16"/>
    </location>
</feature>
<feature type="compositionally biased region" description="Polar residues" evidence="1">
    <location>
        <begin position="67"/>
        <end position="88"/>
    </location>
</feature>
<evidence type="ECO:0000256" key="1">
    <source>
        <dbReference type="SAM" id="MobiDB-lite"/>
    </source>
</evidence>
<dbReference type="AlphaFoldDB" id="A0ABD0LS39"/>
<organism evidence="3 4">
    <name type="scientific">Batillaria attramentaria</name>
    <dbReference type="NCBI Taxonomy" id="370345"/>
    <lineage>
        <taxon>Eukaryota</taxon>
        <taxon>Metazoa</taxon>
        <taxon>Spiralia</taxon>
        <taxon>Lophotrochozoa</taxon>
        <taxon>Mollusca</taxon>
        <taxon>Gastropoda</taxon>
        <taxon>Caenogastropoda</taxon>
        <taxon>Sorbeoconcha</taxon>
        <taxon>Cerithioidea</taxon>
        <taxon>Batillariidae</taxon>
        <taxon>Batillaria</taxon>
    </lineage>
</organism>
<name>A0ABD0LS39_9CAEN</name>
<proteinExistence type="predicted"/>
<evidence type="ECO:0000313" key="3">
    <source>
        <dbReference type="EMBL" id="KAK7502364.1"/>
    </source>
</evidence>
<feature type="region of interest" description="Disordered" evidence="1">
    <location>
        <begin position="54"/>
        <end position="88"/>
    </location>
</feature>
<accession>A0ABD0LS39</accession>
<sequence>MLRLVLDVLWFLHTKTAPYTSIAGFVHTLGFAKTHGSVSAARICKISLSTRRHALGSGPQPGVMHTDPTQHQNQLPTNNGPKQLPSAQ</sequence>
<keyword evidence="4" id="KW-1185">Reference proteome</keyword>
<evidence type="ECO:0000256" key="2">
    <source>
        <dbReference type="SAM" id="SignalP"/>
    </source>
</evidence>
<gene>
    <name evidence="3" type="ORF">BaRGS_00006317</name>
</gene>
<keyword evidence="2" id="KW-0732">Signal</keyword>
<feature type="chain" id="PRO_5044810184" description="Secreted protein" evidence="2">
    <location>
        <begin position="17"/>
        <end position="88"/>
    </location>
</feature>